<evidence type="ECO:0000313" key="3">
    <source>
        <dbReference type="EnsemblPlants" id="PNT73146"/>
    </source>
</evidence>
<name>A0A2K2DFS7_BRADI</name>
<accession>A0A2K2DFS7</accession>
<reference evidence="2 3" key="1">
    <citation type="journal article" date="2010" name="Nature">
        <title>Genome sequencing and analysis of the model grass Brachypodium distachyon.</title>
        <authorList>
            <consortium name="International Brachypodium Initiative"/>
        </authorList>
    </citation>
    <scope>NUCLEOTIDE SEQUENCE [LARGE SCALE GENOMIC DNA]</scope>
    <source>
        <strain evidence="2 3">Bd21</strain>
    </source>
</reference>
<evidence type="ECO:0000313" key="4">
    <source>
        <dbReference type="Proteomes" id="UP000008810"/>
    </source>
</evidence>
<dbReference type="AlphaFoldDB" id="A0A2K2DFS7"/>
<dbReference type="EnsemblPlants" id="PNT73146">
    <property type="protein sequence ID" value="PNT73146"/>
    <property type="gene ID" value="BRADI_2g54224v3"/>
</dbReference>
<reference evidence="2" key="2">
    <citation type="submission" date="2017-06" db="EMBL/GenBank/DDBJ databases">
        <title>WGS assembly of Brachypodium distachyon.</title>
        <authorList>
            <consortium name="The International Brachypodium Initiative"/>
            <person name="Lucas S."/>
            <person name="Harmon-Smith M."/>
            <person name="Lail K."/>
            <person name="Tice H."/>
            <person name="Grimwood J."/>
            <person name="Bruce D."/>
            <person name="Barry K."/>
            <person name="Shu S."/>
            <person name="Lindquist E."/>
            <person name="Wang M."/>
            <person name="Pitluck S."/>
            <person name="Vogel J.P."/>
            <person name="Garvin D.F."/>
            <person name="Mockler T.C."/>
            <person name="Schmutz J."/>
            <person name="Rokhsar D."/>
            <person name="Bevan M.W."/>
        </authorList>
    </citation>
    <scope>NUCLEOTIDE SEQUENCE</scope>
    <source>
        <strain evidence="2">Bd21</strain>
    </source>
</reference>
<evidence type="ECO:0000256" key="1">
    <source>
        <dbReference type="SAM" id="MobiDB-lite"/>
    </source>
</evidence>
<evidence type="ECO:0000313" key="2">
    <source>
        <dbReference type="EMBL" id="PNT73146.1"/>
    </source>
</evidence>
<dbReference type="InParanoid" id="A0A2K2DFS7"/>
<dbReference type="Gramene" id="PNT73146">
    <property type="protein sequence ID" value="PNT73146"/>
    <property type="gene ID" value="BRADI_2g54224v3"/>
</dbReference>
<dbReference type="EMBL" id="CM000881">
    <property type="protein sequence ID" value="PNT73146.1"/>
    <property type="molecule type" value="Genomic_DNA"/>
</dbReference>
<reference evidence="3" key="3">
    <citation type="submission" date="2018-08" db="UniProtKB">
        <authorList>
            <consortium name="EnsemblPlants"/>
        </authorList>
    </citation>
    <scope>IDENTIFICATION</scope>
    <source>
        <strain evidence="3">cv. Bd21</strain>
    </source>
</reference>
<dbReference type="Proteomes" id="UP000008810">
    <property type="component" value="Chromosome 2"/>
</dbReference>
<proteinExistence type="predicted"/>
<feature type="region of interest" description="Disordered" evidence="1">
    <location>
        <begin position="1"/>
        <end position="23"/>
    </location>
</feature>
<keyword evidence="4" id="KW-1185">Reference proteome</keyword>
<protein>
    <submittedName>
        <fullName evidence="2 3">Uncharacterized protein</fullName>
    </submittedName>
</protein>
<sequence length="72" mass="8230">MEYVYPCNSCSNKEKTQKRPPLKRGQLKLQIARTLGSLVVPGAKNSFRRFIAPWICCFGGRPRFLGHLVVHE</sequence>
<gene>
    <name evidence="2" type="ORF">BRADI_2g54224v3</name>
</gene>
<dbReference type="OrthoDB" id="581036at2759"/>
<organism evidence="2">
    <name type="scientific">Brachypodium distachyon</name>
    <name type="common">Purple false brome</name>
    <name type="synonym">Trachynia distachya</name>
    <dbReference type="NCBI Taxonomy" id="15368"/>
    <lineage>
        <taxon>Eukaryota</taxon>
        <taxon>Viridiplantae</taxon>
        <taxon>Streptophyta</taxon>
        <taxon>Embryophyta</taxon>
        <taxon>Tracheophyta</taxon>
        <taxon>Spermatophyta</taxon>
        <taxon>Magnoliopsida</taxon>
        <taxon>Liliopsida</taxon>
        <taxon>Poales</taxon>
        <taxon>Poaceae</taxon>
        <taxon>BOP clade</taxon>
        <taxon>Pooideae</taxon>
        <taxon>Stipodae</taxon>
        <taxon>Brachypodieae</taxon>
        <taxon>Brachypodium</taxon>
    </lineage>
</organism>